<keyword evidence="6" id="KW-1133">Transmembrane helix</keyword>
<feature type="transmembrane region" description="Helical" evidence="6">
    <location>
        <begin position="9"/>
        <end position="29"/>
    </location>
</feature>
<dbReference type="InterPro" id="IPR002123">
    <property type="entry name" value="Plipid/glycerol_acylTrfase"/>
</dbReference>
<comment type="pathway">
    <text evidence="1">Phospholipid metabolism; CDP-diacylglycerol biosynthesis; CDP-diacylglycerol from sn-glycerol 3-phosphate: step 2/3.</text>
</comment>
<dbReference type="InterPro" id="IPR004552">
    <property type="entry name" value="AGP_acyltrans"/>
</dbReference>
<organism evidence="8">
    <name type="scientific">Clastoptera arizonana</name>
    <name type="common">Arizona spittle bug</name>
    <dbReference type="NCBI Taxonomy" id="38151"/>
    <lineage>
        <taxon>Eukaryota</taxon>
        <taxon>Metazoa</taxon>
        <taxon>Ecdysozoa</taxon>
        <taxon>Arthropoda</taxon>
        <taxon>Hexapoda</taxon>
        <taxon>Insecta</taxon>
        <taxon>Pterygota</taxon>
        <taxon>Neoptera</taxon>
        <taxon>Paraneoptera</taxon>
        <taxon>Hemiptera</taxon>
        <taxon>Auchenorrhyncha</taxon>
        <taxon>Cercopoidea</taxon>
        <taxon>Clastopteridae</taxon>
        <taxon>Clastoptera</taxon>
    </lineage>
</organism>
<keyword evidence="6" id="KW-0472">Membrane</keyword>
<accession>A0A1B6EH48</accession>
<dbReference type="PANTHER" id="PTHR10434">
    <property type="entry name" value="1-ACYL-SN-GLYCEROL-3-PHOSPHATE ACYLTRANSFERASE"/>
    <property type="match status" value="1"/>
</dbReference>
<comment type="catalytic activity">
    <reaction evidence="5">
        <text>a 1-acyl-sn-glycero-3-phosphate + an acyl-CoA = a 1,2-diacyl-sn-glycero-3-phosphate + CoA</text>
        <dbReference type="Rhea" id="RHEA:19709"/>
        <dbReference type="ChEBI" id="CHEBI:57287"/>
        <dbReference type="ChEBI" id="CHEBI:57970"/>
        <dbReference type="ChEBI" id="CHEBI:58342"/>
        <dbReference type="ChEBI" id="CHEBI:58608"/>
        <dbReference type="EC" id="2.3.1.51"/>
    </reaction>
</comment>
<evidence type="ECO:0000256" key="4">
    <source>
        <dbReference type="ARBA" id="ARBA00023315"/>
    </source>
</evidence>
<feature type="transmembrane region" description="Helical" evidence="6">
    <location>
        <begin position="128"/>
        <end position="146"/>
    </location>
</feature>
<dbReference type="GO" id="GO:0006654">
    <property type="term" value="P:phosphatidic acid biosynthetic process"/>
    <property type="evidence" value="ECO:0007669"/>
    <property type="project" value="TreeGrafter"/>
</dbReference>
<comment type="domain">
    <text evidence="5">The HXXXXD motif is essential for acyltransferase activity and may constitute the binding site for the phosphate moiety of the glycerol-3-phosphate.</text>
</comment>
<dbReference type="GO" id="GO:0005783">
    <property type="term" value="C:endoplasmic reticulum"/>
    <property type="evidence" value="ECO:0007669"/>
    <property type="project" value="TreeGrafter"/>
</dbReference>
<evidence type="ECO:0000256" key="6">
    <source>
        <dbReference type="SAM" id="Phobius"/>
    </source>
</evidence>
<reference evidence="8" key="1">
    <citation type="submission" date="2015-12" db="EMBL/GenBank/DDBJ databases">
        <title>De novo transcriptome assembly of four potential Pierce s Disease insect vectors from Arizona vineyards.</title>
        <authorList>
            <person name="Tassone E.E."/>
        </authorList>
    </citation>
    <scope>NUCLEOTIDE SEQUENCE</scope>
</reference>
<dbReference type="EC" id="2.3.1.51" evidence="5"/>
<keyword evidence="5" id="KW-0443">Lipid metabolism</keyword>
<evidence type="ECO:0000256" key="5">
    <source>
        <dbReference type="RuleBase" id="RU361267"/>
    </source>
</evidence>
<dbReference type="EMBL" id="GEDC01000045">
    <property type="protein sequence ID" value="JAS37253.1"/>
    <property type="molecule type" value="Transcribed_RNA"/>
</dbReference>
<evidence type="ECO:0000256" key="2">
    <source>
        <dbReference type="ARBA" id="ARBA00008655"/>
    </source>
</evidence>
<name>A0A1B6EH48_9HEMI</name>
<dbReference type="CDD" id="cd07989">
    <property type="entry name" value="LPLAT_AGPAT-like"/>
    <property type="match status" value="1"/>
</dbReference>
<evidence type="ECO:0000256" key="3">
    <source>
        <dbReference type="ARBA" id="ARBA00022679"/>
    </source>
</evidence>
<comment type="similarity">
    <text evidence="2 5">Belongs to the 1-acyl-sn-glycerol-3-phosphate acyltransferase family.</text>
</comment>
<dbReference type="PANTHER" id="PTHR10434:SF11">
    <property type="entry name" value="1-ACYL-SN-GLYCEROL-3-PHOSPHATE ACYLTRANSFERASE"/>
    <property type="match status" value="1"/>
</dbReference>
<gene>
    <name evidence="8" type="ORF">g.8328</name>
</gene>
<evidence type="ECO:0000256" key="1">
    <source>
        <dbReference type="ARBA" id="ARBA00004728"/>
    </source>
</evidence>
<dbReference type="Pfam" id="PF01553">
    <property type="entry name" value="Acyltransferase"/>
    <property type="match status" value="1"/>
</dbReference>
<keyword evidence="5" id="KW-1208">Phospholipid metabolism</keyword>
<keyword evidence="5" id="KW-0444">Lipid biosynthesis</keyword>
<sequence length="278" mass="31187">MLASGLPTAVLGGGLLVVCVLLFTVSQVFRYYAKFLVFVVLSIIFATIFIPLMLFRPKNYKNALLPAWGARQISKLLNLKWKLRGHENIINDTGCVVLINHQSALDLLVLAELWPVLQRCTVISKREIFYAWPFGLAAWLWGTIFINRLNGEKAQSAINKTGETIRTKQAKLCMFPEGTRHSGKELLPFKKGAFHVAIAAQTPILPVVVSHYHFLDDKEHRFDAGTNIIEILPPISTEGLTKEDIDELISRTYSAMSQAFTKLSNEVLVDMNKTNTES</sequence>
<dbReference type="GO" id="GO:0003841">
    <property type="term" value="F:1-acylglycerol-3-phosphate O-acyltransferase activity"/>
    <property type="evidence" value="ECO:0007669"/>
    <property type="project" value="UniProtKB-UniRule"/>
</dbReference>
<dbReference type="AlphaFoldDB" id="A0A1B6EH48"/>
<evidence type="ECO:0000259" key="7">
    <source>
        <dbReference type="SMART" id="SM00563"/>
    </source>
</evidence>
<keyword evidence="3 5" id="KW-0808">Transferase</keyword>
<dbReference type="SMART" id="SM00563">
    <property type="entry name" value="PlsC"/>
    <property type="match status" value="1"/>
</dbReference>
<proteinExistence type="inferred from homology"/>
<keyword evidence="4 5" id="KW-0012">Acyltransferase</keyword>
<dbReference type="NCBIfam" id="TIGR00530">
    <property type="entry name" value="AGP_acyltrn"/>
    <property type="match status" value="1"/>
</dbReference>
<dbReference type="GO" id="GO:0016020">
    <property type="term" value="C:membrane"/>
    <property type="evidence" value="ECO:0007669"/>
    <property type="project" value="InterPro"/>
</dbReference>
<keyword evidence="6" id="KW-0812">Transmembrane</keyword>
<protein>
    <recommendedName>
        <fullName evidence="5">1-acyl-sn-glycerol-3-phosphate acyltransferase</fullName>
        <ecNumber evidence="5">2.3.1.51</ecNumber>
    </recommendedName>
</protein>
<feature type="transmembrane region" description="Helical" evidence="6">
    <location>
        <begin position="35"/>
        <end position="55"/>
    </location>
</feature>
<keyword evidence="5" id="KW-0594">Phospholipid biosynthesis</keyword>
<dbReference type="SUPFAM" id="SSF69593">
    <property type="entry name" value="Glycerol-3-phosphate (1)-acyltransferase"/>
    <property type="match status" value="1"/>
</dbReference>
<evidence type="ECO:0000313" key="8">
    <source>
        <dbReference type="EMBL" id="JAS37253.1"/>
    </source>
</evidence>
<feature type="domain" description="Phospholipid/glycerol acyltransferase" evidence="7">
    <location>
        <begin position="95"/>
        <end position="212"/>
    </location>
</feature>